<comment type="subcellular location">
    <subcellularLocation>
        <location evidence="1">Secreted</location>
        <location evidence="1">Extracellular space</location>
    </subcellularLocation>
</comment>
<evidence type="ECO:0000256" key="7">
    <source>
        <dbReference type="ARBA" id="ARBA00023278"/>
    </source>
</evidence>
<proteinExistence type="evidence at transcript level"/>
<keyword evidence="6" id="KW-0325">Glycoprotein</keyword>
<feature type="region of interest" description="Disordered" evidence="8">
    <location>
        <begin position="60"/>
        <end position="80"/>
    </location>
</feature>
<dbReference type="OMA" id="RNSHHER"/>
<evidence type="ECO:0000256" key="3">
    <source>
        <dbReference type="ARBA" id="ARBA00022525"/>
    </source>
</evidence>
<dbReference type="PANTHER" id="PTHR36016">
    <property type="entry name" value="CLAVATA3/ESR (CLE)-RELATED PROTEIN 7"/>
    <property type="match status" value="1"/>
</dbReference>
<evidence type="ECO:0000256" key="8">
    <source>
        <dbReference type="SAM" id="MobiDB-lite"/>
    </source>
</evidence>
<sequence length="80" mass="8952">MATSMMSRPLILFLIIVSLLIMSSEARLFPKLSTMNSKKVSSELLLRDIINNARNSHHERSMLAGKLDRVSPAGPDPQHH</sequence>
<dbReference type="InterPro" id="IPR039617">
    <property type="entry name" value="CLAVATA3-CLE"/>
</dbReference>
<dbReference type="GO" id="GO:0005576">
    <property type="term" value="C:extracellular region"/>
    <property type="evidence" value="ECO:0007669"/>
    <property type="project" value="UniProtKB-SubCell"/>
</dbReference>
<comment type="similarity">
    <text evidence="2">Belongs to the CLV3/ESR signal peptide family.</text>
</comment>
<dbReference type="GO" id="GO:0030154">
    <property type="term" value="P:cell differentiation"/>
    <property type="evidence" value="ECO:0007669"/>
    <property type="project" value="UniProtKB-KW"/>
</dbReference>
<feature type="chain" id="PRO_5003678632" evidence="9">
    <location>
        <begin position="27"/>
        <end position="80"/>
    </location>
</feature>
<feature type="signal peptide" evidence="9">
    <location>
        <begin position="1"/>
        <end position="26"/>
    </location>
</feature>
<protein>
    <submittedName>
        <fullName evidence="10">Uncharacterized protein</fullName>
    </submittedName>
</protein>
<dbReference type="PANTHER" id="PTHR36016:SF4">
    <property type="entry name" value="CLAVATA3_ESR (CLE) GENE FAMILY MEMBER"/>
    <property type="match status" value="1"/>
</dbReference>
<evidence type="ECO:0000256" key="5">
    <source>
        <dbReference type="ARBA" id="ARBA00022782"/>
    </source>
</evidence>
<keyword evidence="4 9" id="KW-0732">Signal</keyword>
<keyword evidence="7" id="KW-0379">Hydroxylation</keyword>
<name>I3SBK8_LOTJA</name>
<keyword evidence="3" id="KW-0964">Secreted</keyword>
<evidence type="ECO:0000256" key="9">
    <source>
        <dbReference type="SAM" id="SignalP"/>
    </source>
</evidence>
<dbReference type="EMBL" id="BT137855">
    <property type="protein sequence ID" value="AFK37650.1"/>
    <property type="molecule type" value="mRNA"/>
</dbReference>
<evidence type="ECO:0000256" key="2">
    <source>
        <dbReference type="ARBA" id="ARBA00005416"/>
    </source>
</evidence>
<keyword evidence="5" id="KW-0221">Differentiation</keyword>
<reference evidence="10" key="1">
    <citation type="submission" date="2012-05" db="EMBL/GenBank/DDBJ databases">
        <authorList>
            <person name="Krishnakumar V."/>
            <person name="Cheung F."/>
            <person name="Xiao Y."/>
            <person name="Chan A."/>
            <person name="Moskal W.A."/>
            <person name="Town C.D."/>
        </authorList>
    </citation>
    <scope>NUCLEOTIDE SEQUENCE</scope>
</reference>
<accession>I3SBK8</accession>
<evidence type="ECO:0000256" key="4">
    <source>
        <dbReference type="ARBA" id="ARBA00022729"/>
    </source>
</evidence>
<feature type="compositionally biased region" description="Basic and acidic residues" evidence="8">
    <location>
        <begin position="60"/>
        <end position="69"/>
    </location>
</feature>
<evidence type="ECO:0000256" key="1">
    <source>
        <dbReference type="ARBA" id="ARBA00004239"/>
    </source>
</evidence>
<evidence type="ECO:0000313" key="10">
    <source>
        <dbReference type="EMBL" id="AFK37650.1"/>
    </source>
</evidence>
<evidence type="ECO:0000256" key="6">
    <source>
        <dbReference type="ARBA" id="ARBA00023180"/>
    </source>
</evidence>
<organism evidence="10">
    <name type="scientific">Lotus japonicus</name>
    <name type="common">Lotus corniculatus var. japonicus</name>
    <dbReference type="NCBI Taxonomy" id="34305"/>
    <lineage>
        <taxon>Eukaryota</taxon>
        <taxon>Viridiplantae</taxon>
        <taxon>Streptophyta</taxon>
        <taxon>Embryophyta</taxon>
        <taxon>Tracheophyta</taxon>
        <taxon>Spermatophyta</taxon>
        <taxon>Magnoliopsida</taxon>
        <taxon>eudicotyledons</taxon>
        <taxon>Gunneridae</taxon>
        <taxon>Pentapetalae</taxon>
        <taxon>rosids</taxon>
        <taxon>fabids</taxon>
        <taxon>Fabales</taxon>
        <taxon>Fabaceae</taxon>
        <taxon>Papilionoideae</taxon>
        <taxon>50 kb inversion clade</taxon>
        <taxon>NPAAA clade</taxon>
        <taxon>Hologalegina</taxon>
        <taxon>robinioid clade</taxon>
        <taxon>Loteae</taxon>
        <taxon>Lotus</taxon>
    </lineage>
</organism>
<dbReference type="AlphaFoldDB" id="I3SBK8"/>